<dbReference type="PANTHER" id="PTHR16121:SF2">
    <property type="entry name" value="CAP-SPECIFIC MRNA (NUCLEOSIDE-2'-O-)-METHYLTRANSFERASE 2"/>
    <property type="match status" value="1"/>
</dbReference>
<keyword evidence="3 7" id="KW-0489">Methyltransferase</keyword>
<evidence type="ECO:0000256" key="6">
    <source>
        <dbReference type="ARBA" id="ARBA00049477"/>
    </source>
</evidence>
<dbReference type="InterPro" id="IPR002877">
    <property type="entry name" value="RNA_MeTrfase_FtsJ_dom"/>
</dbReference>
<sequence>MSTTLLREDARRLFNRVYVLPEADAGNESGRADIQEEFDRLETELNATKSLLNDKEPVSWRKHTSYCNKASGVFHKLGHVLGRNIPLVTQAFLKFFELLSVYKHQLVKRANLRSFHLCEAPGAFITALEQYLLQAYGSSRDWDWKASTLNPYFEGNSTEQTFVDDRLIFETLDRWVFGKSGTGNIFSLDIDDDDIHQFDLVTADGSIDCQNCPAEQELKVLPLFCVEIRCALRLLKNGGSFVLKMFTFFKGKTRKILQMLRKCFDEVHIRKPSCSRSSNSEVYIICLGYRIEIGKIFLPELDRLVNAEGELLGELSEGLDSSFENVVLEASRNLCESQVATIRENVDYSEHMSKRQREKLETVKTMVADMYISRLHVTRLSDEAERSRSLSCAKLTKPSLSKGRAWNVVAYEDRENRRWWVEHAGDLLKRLQELHPHVFTHMSVPESLYEKDGAFDETTLKISTGESCSVVTVSKFIEQSLLDLYYMIFPPETVPEDHLAPRKTEDPEQSLVSITIRADFSSREKRLRFLTETERELLLTIDHPFAVLLQVEFSETISRFAAGILYLFSQAFDEVEFEYKRIDHICFNFTLDDTRELDKVLKAIRVVRKALEDCEDNVTVTEIFPLRTICLSSFFKFLRNCNERFYATNASAVKLLALIDQQKPEQAESGGDVGIPDAK</sequence>
<dbReference type="PANTHER" id="PTHR16121">
    <property type="entry name" value="CAP-SPECIFIC MRNA (NUCLEOSIDE-2'-O-)-METHYLTRANSFERASE 1-RELATED"/>
    <property type="match status" value="1"/>
</dbReference>
<evidence type="ECO:0000256" key="7">
    <source>
        <dbReference type="PROSITE-ProRule" id="PRU00946"/>
    </source>
</evidence>
<evidence type="ECO:0000256" key="3">
    <source>
        <dbReference type="ARBA" id="ARBA00022603"/>
    </source>
</evidence>
<dbReference type="GO" id="GO:0120550">
    <property type="term" value="F:methyltransferase cap2 activity"/>
    <property type="evidence" value="ECO:0007669"/>
    <property type="project" value="UniProtKB-EC"/>
</dbReference>
<proteinExistence type="predicted"/>
<dbReference type="EC" id="2.1.1.296" evidence="1"/>
<dbReference type="SUPFAM" id="SSF53335">
    <property type="entry name" value="S-adenosyl-L-methionine-dependent methyltransferases"/>
    <property type="match status" value="1"/>
</dbReference>
<dbReference type="GO" id="GO:0005737">
    <property type="term" value="C:cytoplasm"/>
    <property type="evidence" value="ECO:0007669"/>
    <property type="project" value="TreeGrafter"/>
</dbReference>
<dbReference type="InterPro" id="IPR050851">
    <property type="entry name" value="mRNA_Cap_2O-Ribose_MeTrfase"/>
</dbReference>
<gene>
    <name evidence="10" type="primary">LOC100903442</name>
</gene>
<dbReference type="KEGG" id="goe:100903442"/>
<evidence type="ECO:0000259" key="8">
    <source>
        <dbReference type="PROSITE" id="PS51614"/>
    </source>
</evidence>
<dbReference type="GO" id="GO:0005634">
    <property type="term" value="C:nucleus"/>
    <property type="evidence" value="ECO:0007669"/>
    <property type="project" value="UniProtKB-ARBA"/>
</dbReference>
<evidence type="ECO:0000256" key="1">
    <source>
        <dbReference type="ARBA" id="ARBA00012770"/>
    </source>
</evidence>
<dbReference type="Pfam" id="PF01728">
    <property type="entry name" value="FtsJ"/>
    <property type="match status" value="1"/>
</dbReference>
<dbReference type="RefSeq" id="XP_028968843.1">
    <property type="nucleotide sequence ID" value="XM_029113010.1"/>
</dbReference>
<keyword evidence="5 7" id="KW-0949">S-adenosyl-L-methionine</keyword>
<dbReference type="GO" id="GO:0032259">
    <property type="term" value="P:methylation"/>
    <property type="evidence" value="ECO:0007669"/>
    <property type="project" value="UniProtKB-KW"/>
</dbReference>
<dbReference type="GO" id="GO:0006370">
    <property type="term" value="P:7-methylguanosine mRNA capping"/>
    <property type="evidence" value="ECO:0007669"/>
    <property type="project" value="TreeGrafter"/>
</dbReference>
<feature type="binding site" evidence="7">
    <location>
        <position position="142"/>
    </location>
    <ligand>
        <name>S-adenosyl-L-methionine</name>
        <dbReference type="ChEBI" id="CHEBI:59789"/>
    </ligand>
</feature>
<feature type="binding site" evidence="7">
    <location>
        <position position="122"/>
    </location>
    <ligand>
        <name>S-adenosyl-L-methionine</name>
        <dbReference type="ChEBI" id="CHEBI:59789"/>
    </ligand>
</feature>
<dbReference type="InterPro" id="IPR029063">
    <property type="entry name" value="SAM-dependent_MTases_sf"/>
</dbReference>
<comment type="catalytic activity">
    <reaction evidence="6">
        <text>a 5'-end (N(7)-methyl 5'-triphosphoguanosine)-(2'-O-methyl-ribonucleoside)-(ribonucleotide) in mRNA + S-adenosyl-L-methionine = a 5'-end (N(7)-methyl 5'-triphosphoguanosine)-(2'-O-methyl-ribonucleoside)-(2'-O-methyl-ribonucleotide) in mRNA + S-adenosyl-L-homocysteine + H(+)</text>
        <dbReference type="Rhea" id="RHEA:67024"/>
        <dbReference type="Rhea" id="RHEA-COMP:17169"/>
        <dbReference type="Rhea" id="RHEA-COMP:17170"/>
        <dbReference type="ChEBI" id="CHEBI:15378"/>
        <dbReference type="ChEBI" id="CHEBI:57856"/>
        <dbReference type="ChEBI" id="CHEBI:59789"/>
        <dbReference type="ChEBI" id="CHEBI:167612"/>
        <dbReference type="ChEBI" id="CHEBI:167614"/>
        <dbReference type="EC" id="2.1.1.296"/>
    </reaction>
</comment>
<dbReference type="InterPro" id="IPR025807">
    <property type="entry name" value="Adrift-typ_MeTrfase"/>
</dbReference>
<dbReference type="PROSITE" id="PS51614">
    <property type="entry name" value="SAM_MT_ADRIFT"/>
    <property type="match status" value="1"/>
</dbReference>
<dbReference type="GO" id="GO:0004483">
    <property type="term" value="F:methyltransferase cap1 activity"/>
    <property type="evidence" value="ECO:0007669"/>
    <property type="project" value="TreeGrafter"/>
</dbReference>
<dbReference type="Gene3D" id="3.40.50.12760">
    <property type="match status" value="1"/>
</dbReference>
<dbReference type="AlphaFoldDB" id="A0AAJ7SHG2"/>
<protein>
    <recommendedName>
        <fullName evidence="2">Cap-specific mRNA (nucleoside-2'-O-)-methyltransferase 2</fullName>
        <ecNumber evidence="1">2.1.1.296</ecNumber>
    </recommendedName>
</protein>
<keyword evidence="4 7" id="KW-0808">Transferase</keyword>
<dbReference type="GeneID" id="100903442"/>
<feature type="binding site" evidence="7">
    <location>
        <position position="204"/>
    </location>
    <ligand>
        <name>S-adenosyl-L-methionine</name>
        <dbReference type="ChEBI" id="CHEBI:59789"/>
    </ligand>
</feature>
<feature type="active site" description="Proton acceptor" evidence="7">
    <location>
        <position position="244"/>
    </location>
</feature>
<reference evidence="10" key="1">
    <citation type="submission" date="2025-08" db="UniProtKB">
        <authorList>
            <consortium name="RefSeq"/>
        </authorList>
    </citation>
    <scope>IDENTIFICATION</scope>
</reference>
<accession>A0AAJ7SHG2</accession>
<dbReference type="Proteomes" id="UP000694867">
    <property type="component" value="Unplaced"/>
</dbReference>
<evidence type="ECO:0000256" key="2">
    <source>
        <dbReference type="ARBA" id="ARBA00021134"/>
    </source>
</evidence>
<keyword evidence="9" id="KW-1185">Reference proteome</keyword>
<evidence type="ECO:0000313" key="10">
    <source>
        <dbReference type="RefSeq" id="XP_028968843.1"/>
    </source>
</evidence>
<evidence type="ECO:0000313" key="9">
    <source>
        <dbReference type="Proteomes" id="UP000694867"/>
    </source>
</evidence>
<evidence type="ECO:0000256" key="4">
    <source>
        <dbReference type="ARBA" id="ARBA00022679"/>
    </source>
</evidence>
<evidence type="ECO:0000256" key="5">
    <source>
        <dbReference type="ARBA" id="ARBA00022691"/>
    </source>
</evidence>
<name>A0AAJ7SHG2_9ACAR</name>
<organism evidence="9 10">
    <name type="scientific">Galendromus occidentalis</name>
    <name type="common">western predatory mite</name>
    <dbReference type="NCBI Taxonomy" id="34638"/>
    <lineage>
        <taxon>Eukaryota</taxon>
        <taxon>Metazoa</taxon>
        <taxon>Ecdysozoa</taxon>
        <taxon>Arthropoda</taxon>
        <taxon>Chelicerata</taxon>
        <taxon>Arachnida</taxon>
        <taxon>Acari</taxon>
        <taxon>Parasitiformes</taxon>
        <taxon>Mesostigmata</taxon>
        <taxon>Gamasina</taxon>
        <taxon>Phytoseioidea</taxon>
        <taxon>Phytoseiidae</taxon>
        <taxon>Typhlodrominae</taxon>
        <taxon>Galendromus</taxon>
    </lineage>
</organism>
<feature type="domain" description="Adrift-type SAM-dependent 2'-O-MTase" evidence="8">
    <location>
        <begin position="86"/>
        <end position="291"/>
    </location>
</feature>